<evidence type="ECO:0000313" key="1">
    <source>
        <dbReference type="EMBL" id="EQD72222.1"/>
    </source>
</evidence>
<reference evidence="1" key="2">
    <citation type="journal article" date="2014" name="ISME J.">
        <title>Microbial stratification in low pH oxic and suboxic macroscopic growths along an acid mine drainage.</title>
        <authorList>
            <person name="Mendez-Garcia C."/>
            <person name="Mesa V."/>
            <person name="Sprenger R.R."/>
            <person name="Richter M."/>
            <person name="Diez M.S."/>
            <person name="Solano J."/>
            <person name="Bargiela R."/>
            <person name="Golyshina O.V."/>
            <person name="Manteca A."/>
            <person name="Ramos J.L."/>
            <person name="Gallego J.R."/>
            <person name="Llorente I."/>
            <person name="Martins Dos Santos V.A."/>
            <person name="Jensen O.N."/>
            <person name="Pelaez A.I."/>
            <person name="Sanchez J."/>
            <person name="Ferrer M."/>
        </authorList>
    </citation>
    <scope>NUCLEOTIDE SEQUENCE</scope>
</reference>
<accession>T1BQT7</accession>
<organism evidence="1">
    <name type="scientific">mine drainage metagenome</name>
    <dbReference type="NCBI Taxonomy" id="410659"/>
    <lineage>
        <taxon>unclassified sequences</taxon>
        <taxon>metagenomes</taxon>
        <taxon>ecological metagenomes</taxon>
    </lineage>
</organism>
<sequence length="502" mass="55518">AQPQYTATLTSGSASYTSPALTQYAYTRWHKVLWWNNIQPQVYLQQDTQYIQASKAVSRYMTLKPDEKFLASLRQSCPPLDHCDQTKTMGNTGAQAAIGPLPRWTSVYIVDPDVRAYHWMLANADALGSYSIHYRDQATGWPVSIQKHPYVTIANWAYARRAAQQESTTGADYKADLLPGCTNNAVVTHCTTDWYGTGNPDSWDNAHQPSESYVPYMVTGDYYYMEELAFGASMNDLWSNEGYRGFSKGLIGPSHGQIRGKAWTLRDLAEAAYLLPDNYPLKAEFNAVVHNSLDDWNKKYSDNPGANPLHVMNGEAIYSLNGGKQNSMAPWQHNFLTWSAGHAAELGFAGAAEFRNWLAKFDIGLMTDWQSNPTKGYCWLEASAYDIQVKDAAGNWLPSYTAVYGATFPTLTGLACNSPAMVAALGRLKKQPWQAGEMSGYPYSATGFPANFQIGVAAAADSGLPNAKTAWKLFQSRSVKPTAPDGYNNYPNFAVLPRSSPH</sequence>
<reference evidence="1" key="1">
    <citation type="submission" date="2013-08" db="EMBL/GenBank/DDBJ databases">
        <authorList>
            <person name="Mendez C."/>
            <person name="Richter M."/>
            <person name="Ferrer M."/>
            <person name="Sanchez J."/>
        </authorList>
    </citation>
    <scope>NUCLEOTIDE SEQUENCE</scope>
</reference>
<name>T1BQT7_9ZZZZ</name>
<dbReference type="AlphaFoldDB" id="T1BQT7"/>
<protein>
    <submittedName>
        <fullName evidence="1">Uncharacterized protein</fullName>
    </submittedName>
</protein>
<feature type="non-terminal residue" evidence="1">
    <location>
        <position position="1"/>
    </location>
</feature>
<comment type="caution">
    <text evidence="1">The sequence shown here is derived from an EMBL/GenBank/DDBJ whole genome shotgun (WGS) entry which is preliminary data.</text>
</comment>
<proteinExistence type="predicted"/>
<dbReference type="EMBL" id="AUZY01002438">
    <property type="protein sequence ID" value="EQD72222.1"/>
    <property type="molecule type" value="Genomic_DNA"/>
</dbReference>
<gene>
    <name evidence="1" type="ORF">B1B_03918</name>
</gene>